<dbReference type="RefSeq" id="WP_007417895.1">
    <property type="nucleotide sequence ID" value="NZ_ABOX02000050.1"/>
</dbReference>
<feature type="compositionally biased region" description="Low complexity" evidence="1">
    <location>
        <begin position="47"/>
        <end position="73"/>
    </location>
</feature>
<comment type="caution">
    <text evidence="3">The sequence shown here is derived from an EMBL/GenBank/DDBJ whole genome shotgun (WGS) entry which is preliminary data.</text>
</comment>
<feature type="signal peptide" evidence="2">
    <location>
        <begin position="1"/>
        <end position="22"/>
    </location>
</feature>
<evidence type="ECO:0000313" key="3">
    <source>
        <dbReference type="EMBL" id="EEF58106.1"/>
    </source>
</evidence>
<keyword evidence="4" id="KW-1185">Reference proteome</keyword>
<dbReference type="Proteomes" id="UP000003688">
    <property type="component" value="Unassembled WGS sequence"/>
</dbReference>
<gene>
    <name evidence="3" type="ORF">Cflav_PD1345</name>
</gene>
<evidence type="ECO:0000256" key="1">
    <source>
        <dbReference type="SAM" id="MobiDB-lite"/>
    </source>
</evidence>
<evidence type="ECO:0000313" key="4">
    <source>
        <dbReference type="Proteomes" id="UP000003688"/>
    </source>
</evidence>
<proteinExistence type="predicted"/>
<sequence length="212" mass="22124" precursor="true">MQIPKSLLIICMAALGVSSVHAQSADTDVQAKAREALRQKLAETPVQQSAPSAVTPAPAAPAEAPAQVVPQEAPVKKKTAAKKPAKSETPAPVAAATEEVIVPISQLDASSESKAREALHRKMQELRSQNVAATPAPKVGGQAETPAVAVNPAPKSNKYEFMDVGSSPASTAGVVVANTKDAKLAELLRLYMADQITPNEYHAQRAKIIAMP</sequence>
<evidence type="ECO:0000256" key="2">
    <source>
        <dbReference type="SAM" id="SignalP"/>
    </source>
</evidence>
<name>B9XQ09_PEDPL</name>
<keyword evidence="2" id="KW-0732">Signal</keyword>
<feature type="region of interest" description="Disordered" evidence="1">
    <location>
        <begin position="42"/>
        <end position="94"/>
    </location>
</feature>
<accession>B9XQ09</accession>
<protein>
    <recommendedName>
        <fullName evidence="5">SHOCT domain-containing protein</fullName>
    </recommendedName>
</protein>
<organism evidence="3 4">
    <name type="scientific">Pedosphaera parvula (strain Ellin514)</name>
    <dbReference type="NCBI Taxonomy" id="320771"/>
    <lineage>
        <taxon>Bacteria</taxon>
        <taxon>Pseudomonadati</taxon>
        <taxon>Verrucomicrobiota</taxon>
        <taxon>Pedosphaerae</taxon>
        <taxon>Pedosphaerales</taxon>
        <taxon>Pedosphaeraceae</taxon>
        <taxon>Pedosphaera</taxon>
    </lineage>
</organism>
<evidence type="ECO:0008006" key="5">
    <source>
        <dbReference type="Google" id="ProtNLM"/>
    </source>
</evidence>
<dbReference type="EMBL" id="ABOX02000050">
    <property type="protein sequence ID" value="EEF58106.1"/>
    <property type="molecule type" value="Genomic_DNA"/>
</dbReference>
<feature type="chain" id="PRO_5002894538" description="SHOCT domain-containing protein" evidence="2">
    <location>
        <begin position="23"/>
        <end position="212"/>
    </location>
</feature>
<reference evidence="3 4" key="1">
    <citation type="journal article" date="2011" name="J. Bacteriol.">
        <title>Genome sequence of 'Pedosphaera parvula' Ellin514, an aerobic Verrucomicrobial isolate from pasture soil.</title>
        <authorList>
            <person name="Kant R."/>
            <person name="van Passel M.W."/>
            <person name="Sangwan P."/>
            <person name="Palva A."/>
            <person name="Lucas S."/>
            <person name="Copeland A."/>
            <person name="Lapidus A."/>
            <person name="Glavina Del Rio T."/>
            <person name="Dalin E."/>
            <person name="Tice H."/>
            <person name="Bruce D."/>
            <person name="Goodwin L."/>
            <person name="Pitluck S."/>
            <person name="Chertkov O."/>
            <person name="Larimer F.W."/>
            <person name="Land M.L."/>
            <person name="Hauser L."/>
            <person name="Brettin T.S."/>
            <person name="Detter J.C."/>
            <person name="Han S."/>
            <person name="de Vos W.M."/>
            <person name="Janssen P.H."/>
            <person name="Smidt H."/>
        </authorList>
    </citation>
    <scope>NUCLEOTIDE SEQUENCE [LARGE SCALE GENOMIC DNA]</scope>
    <source>
        <strain evidence="3 4">Ellin514</strain>
    </source>
</reference>
<dbReference type="STRING" id="320771.Cflav_PD1345"/>
<dbReference type="AlphaFoldDB" id="B9XQ09"/>